<accession>A0AAE4SZX4</accession>
<evidence type="ECO:0000313" key="2">
    <source>
        <dbReference type="Proteomes" id="UP001189000"/>
    </source>
</evidence>
<dbReference type="EMBL" id="NWGY01000003">
    <property type="protein sequence ID" value="MDV3663011.1"/>
    <property type="molecule type" value="Genomic_DNA"/>
</dbReference>
<dbReference type="Pfam" id="PF22252">
    <property type="entry name" value="PNGase_F-II_N"/>
    <property type="match status" value="1"/>
</dbReference>
<dbReference type="InterPro" id="IPR005901">
    <property type="entry name" value="GLPGLI"/>
</dbReference>
<name>A0AAE4SZX4_9FLAO</name>
<protein>
    <submittedName>
        <fullName evidence="1">GLPGLI family protein</fullName>
    </submittedName>
</protein>
<dbReference type="RefSeq" id="WP_260131443.1">
    <property type="nucleotide sequence ID" value="NZ_JBJDJW010000013.1"/>
</dbReference>
<gene>
    <name evidence="1" type="ORF">CMU51_02935</name>
</gene>
<reference evidence="1" key="1">
    <citation type="submission" date="2023-02" db="EMBL/GenBank/DDBJ databases">
        <title>Elizabethkingia anophelis draft genomes.</title>
        <authorList>
            <person name="Nicholson A.C."/>
            <person name="Whitney A.M."/>
            <person name="Humrighouse B.W."/>
            <person name="Villarma A."/>
            <person name="Bell M."/>
            <person name="Mcquiston J."/>
        </authorList>
    </citation>
    <scope>NUCLEOTIDE SEQUENCE</scope>
    <source>
        <strain evidence="1">B4955</strain>
    </source>
</reference>
<proteinExistence type="predicted"/>
<sequence>MKTSLFQIILIFYCFSTSAQQVHVKYSYIRSPVAVLYEDLYINNGKVISIQDSVISRPVDSNSGWLTNVSVIPSGTAVKIVQKSSFISSLSADFPRKFFFNSAPYSLKNQTVYFISDEVPKPIWLIKEKETKKIAGYTCIKATTIFRGSNITAYFTKELPYSAGPFKFFGLPGLILDVRVDNKPYMIWKAEQVTLNDKTKVNYNPKFPNYPRITMKEFVKLNDELTNNFNTELRKNLPQGVKNENISKRANVETIFEWE</sequence>
<dbReference type="AlphaFoldDB" id="A0AAE4SZX4"/>
<comment type="caution">
    <text evidence="1">The sequence shown here is derived from an EMBL/GenBank/DDBJ whole genome shotgun (WGS) entry which is preliminary data.</text>
</comment>
<organism evidence="1 2">
    <name type="scientific">Elizabethkingia anophelis</name>
    <dbReference type="NCBI Taxonomy" id="1117645"/>
    <lineage>
        <taxon>Bacteria</taxon>
        <taxon>Pseudomonadati</taxon>
        <taxon>Bacteroidota</taxon>
        <taxon>Flavobacteriia</taxon>
        <taxon>Flavobacteriales</taxon>
        <taxon>Weeksellaceae</taxon>
        <taxon>Elizabethkingia</taxon>
    </lineage>
</organism>
<evidence type="ECO:0000313" key="1">
    <source>
        <dbReference type="EMBL" id="MDV3663011.1"/>
    </source>
</evidence>
<dbReference type="Proteomes" id="UP001189000">
    <property type="component" value="Unassembled WGS sequence"/>
</dbReference>
<dbReference type="NCBIfam" id="TIGR01200">
    <property type="entry name" value="GLPGLI"/>
    <property type="match status" value="1"/>
</dbReference>